<name>A0AAN6LVY9_9PLEO</name>
<dbReference type="Proteomes" id="UP001280581">
    <property type="component" value="Unassembled WGS sequence"/>
</dbReference>
<reference evidence="2 3" key="1">
    <citation type="submission" date="2021-02" db="EMBL/GenBank/DDBJ databases">
        <title>Genome assembly of Pseudopithomyces chartarum.</title>
        <authorList>
            <person name="Jauregui R."/>
            <person name="Singh J."/>
            <person name="Voisey C."/>
        </authorList>
    </citation>
    <scope>NUCLEOTIDE SEQUENCE [LARGE SCALE GENOMIC DNA]</scope>
    <source>
        <strain evidence="2 3">AGR01</strain>
    </source>
</reference>
<comment type="caution">
    <text evidence="2">The sequence shown here is derived from an EMBL/GenBank/DDBJ whole genome shotgun (WGS) entry which is preliminary data.</text>
</comment>
<dbReference type="AlphaFoldDB" id="A0AAN6LVY9"/>
<evidence type="ECO:0000256" key="1">
    <source>
        <dbReference type="SAM" id="SignalP"/>
    </source>
</evidence>
<evidence type="ECO:0000313" key="3">
    <source>
        <dbReference type="Proteomes" id="UP001280581"/>
    </source>
</evidence>
<protein>
    <submittedName>
        <fullName evidence="2">Uncharacterized protein</fullName>
    </submittedName>
</protein>
<dbReference type="EMBL" id="WVTA01000007">
    <property type="protein sequence ID" value="KAK3208643.1"/>
    <property type="molecule type" value="Genomic_DNA"/>
</dbReference>
<keyword evidence="3" id="KW-1185">Reference proteome</keyword>
<evidence type="ECO:0000313" key="2">
    <source>
        <dbReference type="EMBL" id="KAK3208643.1"/>
    </source>
</evidence>
<accession>A0AAN6LVY9</accession>
<sequence length="231" mass="25852">MVWSSLFVVASSIAAVSAATPYRPGVAPSPLPDQAVAARLHIKPDTACQTADDARQPRNIQLAAWVECQILAFYPYPRTETADDTDWLPGYVAAIHPDGRFSWNNTRYNYDGFLKIYKGFSSAIGSSYGTGWQQWRDYYVASPDTWDPEGRGGVVTAHGFTGGILRNHTEAVNYPNAGYFVVKELQGRRWIWELREHGTSPSTTPLPEEGQKWVCNPTYEVCESGRERKEL</sequence>
<feature type="chain" id="PRO_5042870319" evidence="1">
    <location>
        <begin position="19"/>
        <end position="231"/>
    </location>
</feature>
<proteinExistence type="predicted"/>
<organism evidence="2 3">
    <name type="scientific">Pseudopithomyces chartarum</name>
    <dbReference type="NCBI Taxonomy" id="1892770"/>
    <lineage>
        <taxon>Eukaryota</taxon>
        <taxon>Fungi</taxon>
        <taxon>Dikarya</taxon>
        <taxon>Ascomycota</taxon>
        <taxon>Pezizomycotina</taxon>
        <taxon>Dothideomycetes</taxon>
        <taxon>Pleosporomycetidae</taxon>
        <taxon>Pleosporales</taxon>
        <taxon>Massarineae</taxon>
        <taxon>Didymosphaeriaceae</taxon>
        <taxon>Pseudopithomyces</taxon>
    </lineage>
</organism>
<gene>
    <name evidence="2" type="ORF">GRF29_77g1431930</name>
</gene>
<keyword evidence="1" id="KW-0732">Signal</keyword>
<feature type="signal peptide" evidence="1">
    <location>
        <begin position="1"/>
        <end position="18"/>
    </location>
</feature>